<gene>
    <name evidence="2" type="ordered locus">Spiaf_1046</name>
</gene>
<feature type="chain" id="PRO_5003623602" evidence="1">
    <location>
        <begin position="19"/>
        <end position="305"/>
    </location>
</feature>
<proteinExistence type="predicted"/>
<name>H9UHZ0_SPIAZ</name>
<keyword evidence="1" id="KW-0732">Signal</keyword>
<sequence length="305" mass="35831">MKYLHAFLLLVVSAAAVAAVSNQPLPRDLPVYPEMVEVDWLVMDGEFRAAIDQLKEYLEDEDRDFPELEIAWRMAQITQYAGEDAWYRDADSDTIAQWFERSEQWVEHTIEIAPDEHHGYFWDAALIGQRAMVRGPLNSLFAAPDMRDRLIEAAEHEPYAGHVYYAASILYHQLPRMISFGDRDAAVSLARAAVAYQKIMLEFEVIPKATEGFYLQLARSLWTRNWSRQRRLQEQQRKREKLQNLEHPFERAKHFEGRFSIPSMSDREEARMLIDQVAVRLNGDDLVYIDRRDRERLQELQEAWD</sequence>
<dbReference type="HOGENOM" id="CLU_946303_0_0_12"/>
<protein>
    <submittedName>
        <fullName evidence="2">Uncharacterized protein</fullName>
    </submittedName>
</protein>
<dbReference type="RefSeq" id="WP_014455125.1">
    <property type="nucleotide sequence ID" value="NC_017098.1"/>
</dbReference>
<reference evidence="3" key="1">
    <citation type="journal article" date="2013" name="Stand. Genomic Sci.">
        <title>Complete genome sequence of the halophilic bacterium Spirochaeta africana type strain (Z-7692(T)) from the alkaline Lake Magadi in the East African Rift.</title>
        <authorList>
            <person name="Liolos K."/>
            <person name="Abt B."/>
            <person name="Scheuner C."/>
            <person name="Teshima H."/>
            <person name="Held B."/>
            <person name="Lapidus A."/>
            <person name="Nolan M."/>
            <person name="Lucas S."/>
            <person name="Deshpande S."/>
            <person name="Cheng J.F."/>
            <person name="Tapia R."/>
            <person name="Goodwin L.A."/>
            <person name="Pitluck S."/>
            <person name="Pagani I."/>
            <person name="Ivanova N."/>
            <person name="Mavromatis K."/>
            <person name="Mikhailova N."/>
            <person name="Huntemann M."/>
            <person name="Pati A."/>
            <person name="Chen A."/>
            <person name="Palaniappan K."/>
            <person name="Land M."/>
            <person name="Rohde M."/>
            <person name="Tindall B.J."/>
            <person name="Detter J.C."/>
            <person name="Goker M."/>
            <person name="Bristow J."/>
            <person name="Eisen J.A."/>
            <person name="Markowitz V."/>
            <person name="Hugenholtz P."/>
            <person name="Woyke T."/>
            <person name="Klenk H.P."/>
            <person name="Kyrpides N.C."/>
        </authorList>
    </citation>
    <scope>NUCLEOTIDE SEQUENCE</scope>
    <source>
        <strain evidence="3">ATCC 700263 / DSM 8902 / Z-7692</strain>
    </source>
</reference>
<organism evidence="2 3">
    <name type="scientific">Spirochaeta africana (strain ATCC 700263 / DSM 8902 / Z-7692)</name>
    <dbReference type="NCBI Taxonomy" id="889378"/>
    <lineage>
        <taxon>Bacteria</taxon>
        <taxon>Pseudomonadati</taxon>
        <taxon>Spirochaetota</taxon>
        <taxon>Spirochaetia</taxon>
        <taxon>Spirochaetales</taxon>
        <taxon>Spirochaetaceae</taxon>
        <taxon>Spirochaeta</taxon>
    </lineage>
</organism>
<evidence type="ECO:0000313" key="3">
    <source>
        <dbReference type="Proteomes" id="UP000007383"/>
    </source>
</evidence>
<dbReference type="STRING" id="889378.Spiaf_1046"/>
<dbReference type="AlphaFoldDB" id="H9UHZ0"/>
<dbReference type="eggNOG" id="COG0457">
    <property type="taxonomic scope" value="Bacteria"/>
</dbReference>
<dbReference type="EMBL" id="CP003282">
    <property type="protein sequence ID" value="AFG37133.1"/>
    <property type="molecule type" value="Genomic_DNA"/>
</dbReference>
<dbReference type="Proteomes" id="UP000007383">
    <property type="component" value="Chromosome"/>
</dbReference>
<dbReference type="PATRIC" id="fig|889378.3.peg.1047"/>
<dbReference type="KEGG" id="sfc:Spiaf_1046"/>
<accession>H9UHZ0</accession>
<evidence type="ECO:0000313" key="2">
    <source>
        <dbReference type="EMBL" id="AFG37133.1"/>
    </source>
</evidence>
<evidence type="ECO:0000256" key="1">
    <source>
        <dbReference type="SAM" id="SignalP"/>
    </source>
</evidence>
<feature type="signal peptide" evidence="1">
    <location>
        <begin position="1"/>
        <end position="18"/>
    </location>
</feature>
<keyword evidence="3" id="KW-1185">Reference proteome</keyword>